<sequence>KRRFCSNQFTNKQGETVKTSARKLCNTSSDNIVWNPLYTYRLIEFFTVFTLSDLVICSEKNEEQGKSIFNLKVSGDGSWKKRGFESLYGITDEEYCTINHKGSAGKMEIRYLDDHMQNVNEFNEGYSSILQNMSYDESQIKRQERRNLNSIKEIRIVQKEQLLQQNKFL</sequence>
<dbReference type="EMBL" id="KQ976528">
    <property type="protein sequence ID" value="KYM81876.1"/>
    <property type="molecule type" value="Genomic_DNA"/>
</dbReference>
<accession>A0A195BBE6</accession>
<gene>
    <name evidence="1" type="ORF">ALC53_07668</name>
</gene>
<dbReference type="Proteomes" id="UP000078540">
    <property type="component" value="Unassembled WGS sequence"/>
</dbReference>
<evidence type="ECO:0000313" key="1">
    <source>
        <dbReference type="EMBL" id="KYM81876.1"/>
    </source>
</evidence>
<reference evidence="1 2" key="1">
    <citation type="submission" date="2015-09" db="EMBL/GenBank/DDBJ databases">
        <title>Atta colombica WGS genome.</title>
        <authorList>
            <person name="Nygaard S."/>
            <person name="Hu H."/>
            <person name="Boomsma J."/>
            <person name="Zhang G."/>
        </authorList>
    </citation>
    <scope>NUCLEOTIDE SEQUENCE [LARGE SCALE GENOMIC DNA]</scope>
    <source>
        <strain evidence="1">Treedump-2</strain>
        <tissue evidence="1">Whole body</tissue>
    </source>
</reference>
<proteinExistence type="predicted"/>
<protein>
    <submittedName>
        <fullName evidence="1">Uncharacterized protein</fullName>
    </submittedName>
</protein>
<feature type="non-terminal residue" evidence="1">
    <location>
        <position position="1"/>
    </location>
</feature>
<dbReference type="AlphaFoldDB" id="A0A195BBE6"/>
<evidence type="ECO:0000313" key="2">
    <source>
        <dbReference type="Proteomes" id="UP000078540"/>
    </source>
</evidence>
<organism evidence="1 2">
    <name type="scientific">Atta colombica</name>
    <dbReference type="NCBI Taxonomy" id="520822"/>
    <lineage>
        <taxon>Eukaryota</taxon>
        <taxon>Metazoa</taxon>
        <taxon>Ecdysozoa</taxon>
        <taxon>Arthropoda</taxon>
        <taxon>Hexapoda</taxon>
        <taxon>Insecta</taxon>
        <taxon>Pterygota</taxon>
        <taxon>Neoptera</taxon>
        <taxon>Endopterygota</taxon>
        <taxon>Hymenoptera</taxon>
        <taxon>Apocrita</taxon>
        <taxon>Aculeata</taxon>
        <taxon>Formicoidea</taxon>
        <taxon>Formicidae</taxon>
        <taxon>Myrmicinae</taxon>
        <taxon>Atta</taxon>
    </lineage>
</organism>
<name>A0A195BBE6_9HYME</name>
<keyword evidence="2" id="KW-1185">Reference proteome</keyword>